<evidence type="ECO:0000256" key="4">
    <source>
        <dbReference type="ARBA" id="ARBA00022475"/>
    </source>
</evidence>
<comment type="function">
    <text evidence="11">Glucanases play a role in cell expansion during growth, in cell-cell fusion during mating, and in spore release during sporulation. This enzyme may be involved in beta-glucan degradation. Active on laminarin and lichenan.</text>
</comment>
<dbReference type="GO" id="GO:0005886">
    <property type="term" value="C:plasma membrane"/>
    <property type="evidence" value="ECO:0007669"/>
    <property type="project" value="UniProtKB-SubCell"/>
</dbReference>
<dbReference type="PANTHER" id="PTHR16631">
    <property type="entry name" value="GLUCAN 1,3-BETA-GLUCOSIDASE"/>
    <property type="match status" value="1"/>
</dbReference>
<evidence type="ECO:0000256" key="9">
    <source>
        <dbReference type="ARBA" id="ARBA00023316"/>
    </source>
</evidence>
<evidence type="ECO:0000256" key="1">
    <source>
        <dbReference type="ARBA" id="ARBA00000382"/>
    </source>
</evidence>
<reference evidence="14" key="1">
    <citation type="submission" date="2023-04" db="EMBL/GenBank/DDBJ databases">
        <title>Phytophthora fragariaefolia NBRC 109709.</title>
        <authorList>
            <person name="Ichikawa N."/>
            <person name="Sato H."/>
            <person name="Tonouchi N."/>
        </authorList>
    </citation>
    <scope>NUCLEOTIDE SEQUENCE</scope>
    <source>
        <strain evidence="14">NBRC 109709</strain>
    </source>
</reference>
<evidence type="ECO:0000256" key="11">
    <source>
        <dbReference type="ARBA" id="ARBA00037649"/>
    </source>
</evidence>
<dbReference type="OrthoDB" id="77201at2759"/>
<proteinExistence type="predicted"/>
<dbReference type="GO" id="GO:0042973">
    <property type="term" value="F:glucan endo-1,3-beta-D-glucosidase activity"/>
    <property type="evidence" value="ECO:0007669"/>
    <property type="project" value="UniProtKB-EC"/>
</dbReference>
<dbReference type="Gene3D" id="3.20.20.80">
    <property type="entry name" value="Glycosidases"/>
    <property type="match status" value="1"/>
</dbReference>
<comment type="subcellular location">
    <subcellularLocation>
        <location evidence="2">Cell membrane</location>
    </subcellularLocation>
</comment>
<keyword evidence="8" id="KW-0119">Carbohydrate metabolism</keyword>
<evidence type="ECO:0000256" key="5">
    <source>
        <dbReference type="ARBA" id="ARBA00022801"/>
    </source>
</evidence>
<evidence type="ECO:0000256" key="2">
    <source>
        <dbReference type="ARBA" id="ARBA00004236"/>
    </source>
</evidence>
<keyword evidence="15" id="KW-1185">Reference proteome</keyword>
<dbReference type="InterPro" id="IPR050732">
    <property type="entry name" value="Beta-glucan_modifiers"/>
</dbReference>
<evidence type="ECO:0000256" key="8">
    <source>
        <dbReference type="ARBA" id="ARBA00023277"/>
    </source>
</evidence>
<dbReference type="PANTHER" id="PTHR16631:SF17">
    <property type="entry name" value="GLUCAN ENDO-1,3-BETA-GLUCOSIDASE BTGC"/>
    <property type="match status" value="1"/>
</dbReference>
<evidence type="ECO:0000313" key="14">
    <source>
        <dbReference type="EMBL" id="GMF35024.1"/>
    </source>
</evidence>
<dbReference type="AlphaFoldDB" id="A0A9W6XB47"/>
<organism evidence="14 15">
    <name type="scientific">Phytophthora fragariaefolia</name>
    <dbReference type="NCBI Taxonomy" id="1490495"/>
    <lineage>
        <taxon>Eukaryota</taxon>
        <taxon>Sar</taxon>
        <taxon>Stramenopiles</taxon>
        <taxon>Oomycota</taxon>
        <taxon>Peronosporomycetes</taxon>
        <taxon>Peronosporales</taxon>
        <taxon>Peronosporaceae</taxon>
        <taxon>Phytophthora</taxon>
    </lineage>
</organism>
<evidence type="ECO:0000313" key="15">
    <source>
        <dbReference type="Proteomes" id="UP001165121"/>
    </source>
</evidence>
<evidence type="ECO:0000256" key="13">
    <source>
        <dbReference type="ARBA" id="ARBA00043078"/>
    </source>
</evidence>
<dbReference type="GO" id="GO:0071555">
    <property type="term" value="P:cell wall organization"/>
    <property type="evidence" value="ECO:0007669"/>
    <property type="project" value="UniProtKB-KW"/>
</dbReference>
<evidence type="ECO:0000256" key="6">
    <source>
        <dbReference type="ARBA" id="ARBA00023136"/>
    </source>
</evidence>
<dbReference type="EMBL" id="BSXT01000844">
    <property type="protein sequence ID" value="GMF35024.1"/>
    <property type="molecule type" value="Genomic_DNA"/>
</dbReference>
<name>A0A9W6XB47_9STRA</name>
<keyword evidence="6" id="KW-0472">Membrane</keyword>
<keyword evidence="10" id="KW-0624">Polysaccharide degradation</keyword>
<dbReference type="EC" id="3.2.1.39" evidence="3"/>
<dbReference type="InterPro" id="IPR017853">
    <property type="entry name" value="GH"/>
</dbReference>
<dbReference type="GO" id="GO:0000272">
    <property type="term" value="P:polysaccharide catabolic process"/>
    <property type="evidence" value="ECO:0007669"/>
    <property type="project" value="UniProtKB-KW"/>
</dbReference>
<evidence type="ECO:0000256" key="10">
    <source>
        <dbReference type="ARBA" id="ARBA00023326"/>
    </source>
</evidence>
<evidence type="ECO:0000256" key="12">
    <source>
        <dbReference type="ARBA" id="ARBA00042373"/>
    </source>
</evidence>
<comment type="catalytic activity">
    <reaction evidence="1">
        <text>Hydrolysis of (1-&gt;3)-beta-D-glucosidic linkages in (1-&gt;3)-beta-D-glucans.</text>
        <dbReference type="EC" id="3.2.1.39"/>
    </reaction>
</comment>
<keyword evidence="4" id="KW-1003">Cell membrane</keyword>
<keyword evidence="9" id="KW-0961">Cell wall biogenesis/degradation</keyword>
<comment type="caution">
    <text evidence="14">The sequence shown here is derived from an EMBL/GenBank/DDBJ whole genome shotgun (WGS) entry which is preliminary data.</text>
</comment>
<evidence type="ECO:0000256" key="3">
    <source>
        <dbReference type="ARBA" id="ARBA00012780"/>
    </source>
</evidence>
<evidence type="ECO:0000256" key="7">
    <source>
        <dbReference type="ARBA" id="ARBA00023180"/>
    </source>
</evidence>
<sequence>MNFVSAALLRKVSTKLRFAVSLIYYEETAFIVKVTSARKPVLPGMSTILTDGLKLSPNSKARDLGQPWRLNPSELEHHQEAHSENILVPRKTTTNAVHSGSQASMVSLLSVIFATASAFAVSIADARQLSSGVCYAPWHHPYANWDVLAKDMAHVSQHFSSIRTYEARFSGVNVVDMAAAANLHVAVGVQLGNPQGIDAEIQAVCDGYARNPWAVEAVYVGNEDLQNGGFGTYSAEQLAGYIRRVKSCVGNTPVGSAQRINEWLSAPGAWTLANACDVIGVNIHPFFTPGSQSSLKKLEAQWDQMVSKFGPNKLHLTETGYPYAGETYAGNVPSIGAMTQYFWDYVYGFAGGKGQSYWFMMYDTTVSYSGAQYEKHFGLFSTDMSQHISLP</sequence>
<keyword evidence="7" id="KW-0325">Glycoprotein</keyword>
<dbReference type="Proteomes" id="UP001165121">
    <property type="component" value="Unassembled WGS sequence"/>
</dbReference>
<dbReference type="SUPFAM" id="SSF51445">
    <property type="entry name" value="(Trans)glycosidases"/>
    <property type="match status" value="1"/>
</dbReference>
<accession>A0A9W6XB47</accession>
<protein>
    <recommendedName>
        <fullName evidence="3">glucan endo-1,3-beta-D-glucosidase</fullName>
        <ecNumber evidence="3">3.2.1.39</ecNumber>
    </recommendedName>
    <alternativeName>
        <fullName evidence="13">Endo-1,3-beta-glucanase btgC</fullName>
    </alternativeName>
    <alternativeName>
        <fullName evidence="12">Laminarinase btgC</fullName>
    </alternativeName>
</protein>
<gene>
    <name evidence="14" type="ORF">Pfra01_000916000</name>
</gene>
<keyword evidence="5" id="KW-0378">Hydrolase</keyword>